<dbReference type="EMBL" id="SGJD01001633">
    <property type="protein sequence ID" value="KAB0399031.1"/>
    <property type="molecule type" value="Genomic_DNA"/>
</dbReference>
<evidence type="ECO:0000313" key="1">
    <source>
        <dbReference type="EMBL" id="KAB0399031.1"/>
    </source>
</evidence>
<dbReference type="OrthoDB" id="10374599at2759"/>
<comment type="caution">
    <text evidence="1">The sequence shown here is derived from an EMBL/GenBank/DDBJ whole genome shotgun (WGS) entry which is preliminary data.</text>
</comment>
<organism evidence="1 2">
    <name type="scientific">Balaenoptera physalus</name>
    <name type="common">Fin whale</name>
    <name type="synonym">Balaena physalus</name>
    <dbReference type="NCBI Taxonomy" id="9770"/>
    <lineage>
        <taxon>Eukaryota</taxon>
        <taxon>Metazoa</taxon>
        <taxon>Chordata</taxon>
        <taxon>Craniata</taxon>
        <taxon>Vertebrata</taxon>
        <taxon>Euteleostomi</taxon>
        <taxon>Mammalia</taxon>
        <taxon>Eutheria</taxon>
        <taxon>Laurasiatheria</taxon>
        <taxon>Artiodactyla</taxon>
        <taxon>Whippomorpha</taxon>
        <taxon>Cetacea</taxon>
        <taxon>Mysticeti</taxon>
        <taxon>Balaenopteridae</taxon>
        <taxon>Balaenoptera</taxon>
    </lineage>
</organism>
<feature type="non-terminal residue" evidence="1">
    <location>
        <position position="1"/>
    </location>
</feature>
<evidence type="ECO:0000313" key="2">
    <source>
        <dbReference type="Proteomes" id="UP000437017"/>
    </source>
</evidence>
<gene>
    <name evidence="1" type="ORF">E2I00_004170</name>
</gene>
<feature type="non-terminal residue" evidence="1">
    <location>
        <position position="123"/>
    </location>
</feature>
<name>A0A643CFM4_BALPH</name>
<dbReference type="Proteomes" id="UP000437017">
    <property type="component" value="Unassembled WGS sequence"/>
</dbReference>
<dbReference type="AlphaFoldDB" id="A0A643CFM4"/>
<proteinExistence type="predicted"/>
<accession>A0A643CFM4</accession>
<reference evidence="1 2" key="1">
    <citation type="journal article" date="2019" name="PLoS ONE">
        <title>Genomic analyses reveal an absence of contemporary introgressive admixture between fin whales and blue whales, despite known hybrids.</title>
        <authorList>
            <person name="Westbury M.V."/>
            <person name="Petersen B."/>
            <person name="Lorenzen E.D."/>
        </authorList>
    </citation>
    <scope>NUCLEOTIDE SEQUENCE [LARGE SCALE GENOMIC DNA]</scope>
    <source>
        <strain evidence="1">FinWhale-01</strain>
    </source>
</reference>
<sequence length="123" mass="13319">VSRGSCCTKRVVRESGTESRGLVNHRVVLSSQAVRLMCRVEAATLHRRLRLVDSAGATWCSQEACLAPRQQLVVAAWKDAKRRSLGPLEIAVTERDVCCRAGQSLTGVPGDTGHWSSCLPCST</sequence>
<keyword evidence="2" id="KW-1185">Reference proteome</keyword>
<protein>
    <submittedName>
        <fullName evidence="1">Uncharacterized protein</fullName>
    </submittedName>
</protein>